<accession>A0A7V8NP83</accession>
<comment type="caution">
    <text evidence="2">The sequence shown here is derived from an EMBL/GenBank/DDBJ whole genome shotgun (WGS) entry which is preliminary data.</text>
</comment>
<dbReference type="PANTHER" id="PTHR33546">
    <property type="entry name" value="LARGE, MULTIFUNCTIONAL SECRETED PROTEIN-RELATED"/>
    <property type="match status" value="1"/>
</dbReference>
<feature type="domain" description="Pyrroloquinoline quinone-dependent pyranose dehydrogenase beta-propeller" evidence="1">
    <location>
        <begin position="2"/>
        <end position="180"/>
    </location>
</feature>
<proteinExistence type="predicted"/>
<name>A0A7V8NP83_9BACT</name>
<evidence type="ECO:0000313" key="2">
    <source>
        <dbReference type="EMBL" id="MBA0084933.1"/>
    </source>
</evidence>
<dbReference type="AlphaFoldDB" id="A0A7V8NP83"/>
<dbReference type="PANTHER" id="PTHR33546:SF1">
    <property type="entry name" value="LARGE, MULTIFUNCTIONAL SECRETED PROTEIN"/>
    <property type="match status" value="1"/>
</dbReference>
<dbReference type="EMBL" id="JACDQQ010000775">
    <property type="protein sequence ID" value="MBA0084933.1"/>
    <property type="molecule type" value="Genomic_DNA"/>
</dbReference>
<organism evidence="2 3">
    <name type="scientific">Candidatus Acidiferrum panamense</name>
    <dbReference type="NCBI Taxonomy" id="2741543"/>
    <lineage>
        <taxon>Bacteria</taxon>
        <taxon>Pseudomonadati</taxon>
        <taxon>Acidobacteriota</taxon>
        <taxon>Terriglobia</taxon>
        <taxon>Candidatus Acidiferrales</taxon>
        <taxon>Candidatus Acidiferrum</taxon>
    </lineage>
</organism>
<feature type="domain" description="Pyrroloquinoline quinone-dependent pyranose dehydrogenase beta-propeller" evidence="1">
    <location>
        <begin position="224"/>
        <end position="332"/>
    </location>
</feature>
<dbReference type="Proteomes" id="UP000567293">
    <property type="component" value="Unassembled WGS sequence"/>
</dbReference>
<dbReference type="Gene3D" id="2.120.10.30">
    <property type="entry name" value="TolB, C-terminal domain"/>
    <property type="match status" value="1"/>
</dbReference>
<dbReference type="SUPFAM" id="SSF50952">
    <property type="entry name" value="Soluble quinoprotein glucose dehydrogenase"/>
    <property type="match status" value="1"/>
</dbReference>
<evidence type="ECO:0000313" key="3">
    <source>
        <dbReference type="Proteomes" id="UP000567293"/>
    </source>
</evidence>
<reference evidence="2" key="1">
    <citation type="submission" date="2020-06" db="EMBL/GenBank/DDBJ databases">
        <title>Legume-microbial interactions unlock mineral nutrients during tropical forest succession.</title>
        <authorList>
            <person name="Epihov D.Z."/>
        </authorList>
    </citation>
    <scope>NUCLEOTIDE SEQUENCE [LARGE SCALE GENOMIC DNA]</scope>
    <source>
        <strain evidence="2">Pan2503</strain>
    </source>
</reference>
<dbReference type="InterPro" id="IPR054539">
    <property type="entry name" value="Beta-prop_PDH"/>
</dbReference>
<sequence>MNVFAAGFKRPRFLTVAPNQDIFLADTTGSGQIVVLRDPKDTSGAQEREVFVDGMNRPFGIVFHDDYVYVGNMNELVRFKYDPKTSKRLGEKEHLMSLPSGGHDTRTLALSPDGKHLFLAVGSASNINTGEPAIRAAVTICDPDGKNARQYATGLRNPVGLAFDLATGDLWTSVNERDELGDDLPPDYFTSLKDGGFYGWPYSYIGDNVDSRVKQEHPELVKRAIIPDVLLGAHVAPLQFAFYSGKQFPESYWGGAFIAEHGSWNRATRSGYQVAFVAFKDGKPSADPVPFLTGLVPDPQGSDVYGRPVGVVVAPDGALLVSDDGAEVVYRVSVAK</sequence>
<protein>
    <submittedName>
        <fullName evidence="2">Sorbosone dehydrogenase family protein</fullName>
    </submittedName>
</protein>
<gene>
    <name evidence="2" type="ORF">HRJ53_08055</name>
</gene>
<dbReference type="InterPro" id="IPR011041">
    <property type="entry name" value="Quinoprot_gluc/sorb_DH_b-prop"/>
</dbReference>
<dbReference type="Pfam" id="PF22807">
    <property type="entry name" value="TrAA12"/>
    <property type="match status" value="2"/>
</dbReference>
<evidence type="ECO:0000259" key="1">
    <source>
        <dbReference type="Pfam" id="PF22807"/>
    </source>
</evidence>
<dbReference type="InterPro" id="IPR011042">
    <property type="entry name" value="6-blade_b-propeller_TolB-like"/>
</dbReference>
<keyword evidence="3" id="KW-1185">Reference proteome</keyword>